<feature type="compositionally biased region" description="Basic and acidic residues" evidence="1">
    <location>
        <begin position="102"/>
        <end position="119"/>
    </location>
</feature>
<keyword evidence="2" id="KW-1133">Transmembrane helix</keyword>
<evidence type="ECO:0000313" key="4">
    <source>
        <dbReference type="Proteomes" id="UP000184330"/>
    </source>
</evidence>
<organism evidence="3 4">
    <name type="scientific">Phialocephala subalpina</name>
    <dbReference type="NCBI Taxonomy" id="576137"/>
    <lineage>
        <taxon>Eukaryota</taxon>
        <taxon>Fungi</taxon>
        <taxon>Dikarya</taxon>
        <taxon>Ascomycota</taxon>
        <taxon>Pezizomycotina</taxon>
        <taxon>Leotiomycetes</taxon>
        <taxon>Helotiales</taxon>
        <taxon>Mollisiaceae</taxon>
        <taxon>Phialocephala</taxon>
        <taxon>Phialocephala fortinii species complex</taxon>
    </lineage>
</organism>
<feature type="transmembrane region" description="Helical" evidence="2">
    <location>
        <begin position="298"/>
        <end position="321"/>
    </location>
</feature>
<keyword evidence="4" id="KW-1185">Reference proteome</keyword>
<dbReference type="OrthoDB" id="3057599at2759"/>
<dbReference type="InterPro" id="IPR021840">
    <property type="entry name" value="DUF3433"/>
</dbReference>
<feature type="transmembrane region" description="Helical" evidence="2">
    <location>
        <begin position="552"/>
        <end position="573"/>
    </location>
</feature>
<keyword evidence="2" id="KW-0472">Membrane</keyword>
<protein>
    <recommendedName>
        <fullName evidence="5">Phosphoribosylaminoimidazole-succinocarboxamide synthase</fullName>
    </recommendedName>
</protein>
<keyword evidence="2" id="KW-0812">Transmembrane</keyword>
<dbReference type="PANTHER" id="PTHR37544">
    <property type="entry name" value="SPRAY-RELATED"/>
    <property type="match status" value="1"/>
</dbReference>
<dbReference type="AlphaFoldDB" id="A0A1L7X0B9"/>
<feature type="transmembrane region" description="Helical" evidence="2">
    <location>
        <begin position="708"/>
        <end position="727"/>
    </location>
</feature>
<name>A0A1L7X0B9_9HELO</name>
<evidence type="ECO:0000256" key="2">
    <source>
        <dbReference type="SAM" id="Phobius"/>
    </source>
</evidence>
<dbReference type="PANTHER" id="PTHR37544:SF1">
    <property type="entry name" value="PHOSPHORIBOSYLAMINOIMIDAZOLE-SUCCINOCARBOXAMIDE SYNTHASE"/>
    <property type="match status" value="1"/>
</dbReference>
<sequence length="818" mass="92129">MNLGDLDIHIVHNNRPQLNHVLTDDLPVTPLNVRLEADRTPSFASSTSDPATVVRWQTPPSRIRSPEHSTETLRPDNYAQQIGVNEAAYRSDTPLVGVRFDEEQIRSNEAQASRRDRNMDNVSLDSSPPTPIDDTPYIRFAIDQLTRDEDIRAMQRPSTTTSSDSYPVERIVPDNGLGYMSAAEREREALALIRKHRSSPAEGRLFAFNATRPLSFADAPVTNVPLRQHRTSDPEVFIPVHPPLNTPRYPDLTFVPTMLRLPSTIMLSCLCLLMIAALMFCAIYSSYNHGLVAWSGGIYGGLYFVFSFLPQLLAACIFIYVQGVMSAMTRIMPYTLMAMDDVESRTNALFIDIFPRSMLWPKWQGPMIINVAYSFLWLSVFTVPLQGCLFSVVEVDGAWRWTTVQGVAWTLVGVYILIFVGVGLVGLFFTSRTTGLMWDPRSLADIVALLPRSNCLRDYPGTDIMRKKEDIRYKLNLRSDRLGYWRTPNETQGLFYCVGEEGASTRQYTLNAGKLHEKPSILDDASDVEKAAELYNTNTRYRYIPWFLRDTFVIFWTVAAFFLLLALFIISFLPSTAIRNGFDPLVDVVSNSAGWSPANFLYSFIPSIIGMILYLFFQPLDMAVRKLQPWTELGRPHGAIAEQSLLLDYPACAPLTCTLKALANGHYRVAMLSLLSFLFILLPTLAGGIFFPLTTPSGPVRMIPNLPSFYIILSLLILYLFGLLILIPNRHSMHLPHGVDCLVEIFSFVYGSQILDDAAFRAPKSKADLATRLMAEKVRGERNRWAFGVYRGRNGMECLGIERLGRRGVQDVMVISGR</sequence>
<dbReference type="Pfam" id="PF11915">
    <property type="entry name" value="DUF3433"/>
    <property type="match status" value="1"/>
</dbReference>
<gene>
    <name evidence="3" type="ORF">PAC_08355</name>
</gene>
<evidence type="ECO:0000313" key="3">
    <source>
        <dbReference type="EMBL" id="CZR58463.1"/>
    </source>
</evidence>
<proteinExistence type="predicted"/>
<evidence type="ECO:0008006" key="5">
    <source>
        <dbReference type="Google" id="ProtNLM"/>
    </source>
</evidence>
<dbReference type="EMBL" id="FJOG01000012">
    <property type="protein sequence ID" value="CZR58463.1"/>
    <property type="molecule type" value="Genomic_DNA"/>
</dbReference>
<feature type="transmembrane region" description="Helical" evidence="2">
    <location>
        <begin position="367"/>
        <end position="387"/>
    </location>
</feature>
<reference evidence="3 4" key="1">
    <citation type="submission" date="2016-03" db="EMBL/GenBank/DDBJ databases">
        <authorList>
            <person name="Ploux O."/>
        </authorList>
    </citation>
    <scope>NUCLEOTIDE SEQUENCE [LARGE SCALE GENOMIC DNA]</scope>
    <source>
        <strain evidence="3 4">UAMH 11012</strain>
    </source>
</reference>
<feature type="transmembrane region" description="Helical" evidence="2">
    <location>
        <begin position="669"/>
        <end position="693"/>
    </location>
</feature>
<feature type="transmembrane region" description="Helical" evidence="2">
    <location>
        <begin position="265"/>
        <end position="286"/>
    </location>
</feature>
<accession>A0A1L7X0B9</accession>
<feature type="transmembrane region" description="Helical" evidence="2">
    <location>
        <begin position="600"/>
        <end position="617"/>
    </location>
</feature>
<feature type="region of interest" description="Disordered" evidence="1">
    <location>
        <begin position="102"/>
        <end position="135"/>
    </location>
</feature>
<evidence type="ECO:0000256" key="1">
    <source>
        <dbReference type="SAM" id="MobiDB-lite"/>
    </source>
</evidence>
<feature type="transmembrane region" description="Helical" evidence="2">
    <location>
        <begin position="407"/>
        <end position="429"/>
    </location>
</feature>
<dbReference type="Proteomes" id="UP000184330">
    <property type="component" value="Unassembled WGS sequence"/>
</dbReference>
<dbReference type="STRING" id="576137.A0A1L7X0B9"/>